<name>A0ABR2AQU5_9ROSI</name>
<evidence type="ECO:0000313" key="1">
    <source>
        <dbReference type="EMBL" id="KAK8496266.1"/>
    </source>
</evidence>
<dbReference type="EMBL" id="JBBPBM010000375">
    <property type="protein sequence ID" value="KAK8496266.1"/>
    <property type="molecule type" value="Genomic_DNA"/>
</dbReference>
<dbReference type="Proteomes" id="UP001472677">
    <property type="component" value="Unassembled WGS sequence"/>
</dbReference>
<organism evidence="1 2">
    <name type="scientific">Hibiscus sabdariffa</name>
    <name type="common">roselle</name>
    <dbReference type="NCBI Taxonomy" id="183260"/>
    <lineage>
        <taxon>Eukaryota</taxon>
        <taxon>Viridiplantae</taxon>
        <taxon>Streptophyta</taxon>
        <taxon>Embryophyta</taxon>
        <taxon>Tracheophyta</taxon>
        <taxon>Spermatophyta</taxon>
        <taxon>Magnoliopsida</taxon>
        <taxon>eudicotyledons</taxon>
        <taxon>Gunneridae</taxon>
        <taxon>Pentapetalae</taxon>
        <taxon>rosids</taxon>
        <taxon>malvids</taxon>
        <taxon>Malvales</taxon>
        <taxon>Malvaceae</taxon>
        <taxon>Malvoideae</taxon>
        <taxon>Hibiscus</taxon>
    </lineage>
</organism>
<keyword evidence="2" id="KW-1185">Reference proteome</keyword>
<sequence>MPGIEVATITAPIVGPVTLDQANVGEISDEVHEAVGGGPEEKELIIQGVRFAFRVHQFNGGFDVETIKAFQELRDKARSCHVQYQSQIMSFC</sequence>
<reference evidence="1 2" key="1">
    <citation type="journal article" date="2024" name="G3 (Bethesda)">
        <title>Genome assembly of Hibiscus sabdariffa L. provides insights into metabolisms of medicinal natural products.</title>
        <authorList>
            <person name="Kim T."/>
        </authorList>
    </citation>
    <scope>NUCLEOTIDE SEQUENCE [LARGE SCALE GENOMIC DNA]</scope>
    <source>
        <strain evidence="1">TK-2024</strain>
        <tissue evidence="1">Old leaves</tissue>
    </source>
</reference>
<comment type="caution">
    <text evidence="1">The sequence shown here is derived from an EMBL/GenBank/DDBJ whole genome shotgun (WGS) entry which is preliminary data.</text>
</comment>
<evidence type="ECO:0000313" key="2">
    <source>
        <dbReference type="Proteomes" id="UP001472677"/>
    </source>
</evidence>
<accession>A0ABR2AQU5</accession>
<proteinExistence type="predicted"/>
<protein>
    <submittedName>
        <fullName evidence="1">Uncharacterized protein</fullName>
    </submittedName>
</protein>
<gene>
    <name evidence="1" type="ORF">V6N12_003436</name>
</gene>